<proteinExistence type="predicted"/>
<dbReference type="Proteomes" id="UP001300745">
    <property type="component" value="Unassembled WGS sequence"/>
</dbReference>
<dbReference type="EMBL" id="JAPJDO010000023">
    <property type="protein sequence ID" value="MCX2939418.1"/>
    <property type="molecule type" value="Genomic_DNA"/>
</dbReference>
<dbReference type="Pfam" id="PF01590">
    <property type="entry name" value="GAF"/>
    <property type="match status" value="1"/>
</dbReference>
<keyword evidence="3" id="KW-1185">Reference proteome</keyword>
<dbReference type="Gene3D" id="3.30.450.40">
    <property type="match status" value="1"/>
</dbReference>
<sequence length="212" mass="23381">MHTAHLPQRRVSWCPNRAVLQGIAAREKRPQLVSDACLDRRLSPRIHAMNERWGTRSWAVIPLMHKGTTIGSLLLAAKTPGAFTETDVEPMVAISEFVSALIGNQSELSMLLNHVITENDQRGQGAVTARFVASVMLPEAMELESQQVQLDALLAQPNVLRAVFQPIVHLANRRTVGYEGLTSFPASTNLTPTLRGAWAEVSTWNMPHCAPF</sequence>
<evidence type="ECO:0000313" key="3">
    <source>
        <dbReference type="Proteomes" id="UP001300745"/>
    </source>
</evidence>
<dbReference type="InterPro" id="IPR029016">
    <property type="entry name" value="GAF-like_dom_sf"/>
</dbReference>
<organism evidence="2 3">
    <name type="scientific">Mycobacterium pinniadriaticum</name>
    <dbReference type="NCBI Taxonomy" id="2994102"/>
    <lineage>
        <taxon>Bacteria</taxon>
        <taxon>Bacillati</taxon>
        <taxon>Actinomycetota</taxon>
        <taxon>Actinomycetes</taxon>
        <taxon>Mycobacteriales</taxon>
        <taxon>Mycobacteriaceae</taxon>
        <taxon>Mycobacterium</taxon>
    </lineage>
</organism>
<gene>
    <name evidence="2" type="ORF">ORI27_22230</name>
</gene>
<dbReference type="SUPFAM" id="SSF55781">
    <property type="entry name" value="GAF domain-like"/>
    <property type="match status" value="1"/>
</dbReference>
<evidence type="ECO:0000259" key="1">
    <source>
        <dbReference type="Pfam" id="PF01590"/>
    </source>
</evidence>
<dbReference type="RefSeq" id="WP_265999215.1">
    <property type="nucleotide sequence ID" value="NZ_JAPJDN010000023.1"/>
</dbReference>
<protein>
    <submittedName>
        <fullName evidence="2">GAF domain-containing protein</fullName>
    </submittedName>
</protein>
<dbReference type="InterPro" id="IPR003018">
    <property type="entry name" value="GAF"/>
</dbReference>
<name>A0ABT3SJT4_9MYCO</name>
<evidence type="ECO:0000313" key="2">
    <source>
        <dbReference type="EMBL" id="MCX2939418.1"/>
    </source>
</evidence>
<reference evidence="2 3" key="1">
    <citation type="submission" date="2022-11" db="EMBL/GenBank/DDBJ databases">
        <title>Mycobacterium sp. nov.</title>
        <authorList>
            <person name="Papic B."/>
            <person name="Spicic S."/>
            <person name="Duvnjak S."/>
        </authorList>
    </citation>
    <scope>NUCLEOTIDE SEQUENCE [LARGE SCALE GENOMIC DNA]</scope>
    <source>
        <strain evidence="2 3">CVI_P4</strain>
    </source>
</reference>
<feature type="domain" description="GAF" evidence="1">
    <location>
        <begin position="22"/>
        <end position="100"/>
    </location>
</feature>
<comment type="caution">
    <text evidence="2">The sequence shown here is derived from an EMBL/GenBank/DDBJ whole genome shotgun (WGS) entry which is preliminary data.</text>
</comment>
<accession>A0ABT3SJT4</accession>